<dbReference type="AlphaFoldDB" id="K0K5T7"/>
<reference evidence="1 2" key="1">
    <citation type="journal article" date="2012" name="BMC Genomics">
        <title>Complete genome sequence of Saccharothrix espanaensis DSM 44229T and comparison to the other completely sequenced Pseudonocardiaceae.</title>
        <authorList>
            <person name="Strobel T."/>
            <person name="Al-Dilaimi A."/>
            <person name="Blom J."/>
            <person name="Gessner A."/>
            <person name="Kalinowski J."/>
            <person name="Luzhetska M."/>
            <person name="Puhler A."/>
            <person name="Szczepanowski R."/>
            <person name="Bechthold A."/>
            <person name="Ruckert C."/>
        </authorList>
    </citation>
    <scope>NUCLEOTIDE SEQUENCE [LARGE SCALE GENOMIC DNA]</scope>
    <source>
        <strain evidence="2">ATCC 51144 / DSM 44229 / JCM 9112 / NBRC 15066 / NRRL 15764</strain>
    </source>
</reference>
<evidence type="ECO:0000313" key="1">
    <source>
        <dbReference type="EMBL" id="CCH31928.1"/>
    </source>
</evidence>
<name>K0K5T7_SACES</name>
<dbReference type="NCBIfam" id="TIGR03562">
    <property type="entry name" value="osmo_induc_OsmC"/>
    <property type="match status" value="1"/>
</dbReference>
<sequence length="159" mass="17052">MLGDRRLPRDEPRSLKVLHIRKSSRASWHGPASTGSGTLDLGRRGASLPFSLRSRVGDEPATNPEELLGSALAGCFSMSLANLAEEAGTPVESVDAVAVVHLVQTPEGFRIPTVELSCVVHAPGAAEERVLEMAEQAERTCPVRLLYNADVTLKVEVRS</sequence>
<evidence type="ECO:0000313" key="2">
    <source>
        <dbReference type="Proteomes" id="UP000006281"/>
    </source>
</evidence>
<keyword evidence="2" id="KW-1185">Reference proteome</keyword>
<dbReference type="HOGENOM" id="CLU_106355_1_0_11"/>
<dbReference type="GO" id="GO:0004601">
    <property type="term" value="F:peroxidase activity"/>
    <property type="evidence" value="ECO:0007669"/>
    <property type="project" value="InterPro"/>
</dbReference>
<dbReference type="Proteomes" id="UP000006281">
    <property type="component" value="Chromosome"/>
</dbReference>
<dbReference type="SUPFAM" id="SSF82784">
    <property type="entry name" value="OsmC-like"/>
    <property type="match status" value="1"/>
</dbReference>
<dbReference type="Gene3D" id="3.30.300.20">
    <property type="match status" value="1"/>
</dbReference>
<gene>
    <name evidence="1" type="ordered locus">BN6_46480</name>
</gene>
<dbReference type="PATRIC" id="fig|1179773.3.peg.4658"/>
<dbReference type="KEGG" id="sesp:BN6_46480"/>
<dbReference type="InterPro" id="IPR052707">
    <property type="entry name" value="OsmC_Ohr_Peroxiredoxin"/>
</dbReference>
<dbReference type="InterPro" id="IPR036102">
    <property type="entry name" value="OsmC/Ohrsf"/>
</dbReference>
<dbReference type="eggNOG" id="COG1764">
    <property type="taxonomic scope" value="Bacteria"/>
</dbReference>
<dbReference type="GO" id="GO:0006979">
    <property type="term" value="P:response to oxidative stress"/>
    <property type="evidence" value="ECO:0007669"/>
    <property type="project" value="InterPro"/>
</dbReference>
<dbReference type="STRING" id="1179773.BN6_46480"/>
<dbReference type="PANTHER" id="PTHR42830:SF1">
    <property type="entry name" value="OSMOTICALLY INDUCIBLE FAMILY PROTEIN"/>
    <property type="match status" value="1"/>
</dbReference>
<dbReference type="BioCyc" id="SESP1179773:BN6_RS22500-MONOMER"/>
<dbReference type="InterPro" id="IPR015946">
    <property type="entry name" value="KH_dom-like_a/b"/>
</dbReference>
<dbReference type="EMBL" id="HE804045">
    <property type="protein sequence ID" value="CCH31928.1"/>
    <property type="molecule type" value="Genomic_DNA"/>
</dbReference>
<dbReference type="PANTHER" id="PTHR42830">
    <property type="entry name" value="OSMOTICALLY INDUCIBLE FAMILY PROTEIN"/>
    <property type="match status" value="1"/>
</dbReference>
<protein>
    <recommendedName>
        <fullName evidence="3">OsmC family protein</fullName>
    </recommendedName>
</protein>
<organism evidence="1 2">
    <name type="scientific">Saccharothrix espanaensis (strain ATCC 51144 / DSM 44229 / JCM 9112 / NBRC 15066 / NRRL 15764)</name>
    <dbReference type="NCBI Taxonomy" id="1179773"/>
    <lineage>
        <taxon>Bacteria</taxon>
        <taxon>Bacillati</taxon>
        <taxon>Actinomycetota</taxon>
        <taxon>Actinomycetes</taxon>
        <taxon>Pseudonocardiales</taxon>
        <taxon>Pseudonocardiaceae</taxon>
        <taxon>Saccharothrix</taxon>
    </lineage>
</organism>
<proteinExistence type="predicted"/>
<accession>K0K5T7</accession>
<dbReference type="InterPro" id="IPR003718">
    <property type="entry name" value="OsmC/Ohr_fam"/>
</dbReference>
<dbReference type="InterPro" id="IPR019904">
    <property type="entry name" value="Peroxiredoxin_OsmC"/>
</dbReference>
<evidence type="ECO:0008006" key="3">
    <source>
        <dbReference type="Google" id="ProtNLM"/>
    </source>
</evidence>
<dbReference type="Pfam" id="PF02566">
    <property type="entry name" value="OsmC"/>
    <property type="match status" value="1"/>
</dbReference>